<gene>
    <name evidence="5" type="primary">LOC115568251</name>
</gene>
<feature type="region of interest" description="Disordered" evidence="3">
    <location>
        <begin position="89"/>
        <end position="112"/>
    </location>
</feature>
<evidence type="ECO:0000256" key="2">
    <source>
        <dbReference type="RuleBase" id="RU361149"/>
    </source>
</evidence>
<dbReference type="FunCoup" id="A0A671WJH4">
    <property type="interactions" value="804"/>
</dbReference>
<dbReference type="SUPFAM" id="SSF54117">
    <property type="entry name" value="Interleukin 8-like chemokines"/>
    <property type="match status" value="1"/>
</dbReference>
<feature type="domain" description="Chemokine interleukin-8-like" evidence="4">
    <location>
        <begin position="27"/>
        <end position="86"/>
    </location>
</feature>
<dbReference type="PANTHER" id="PTHR12015:SF198">
    <property type="entry name" value="PLATELET BASIC PROTEIN"/>
    <property type="match status" value="1"/>
</dbReference>
<reference evidence="5" key="2">
    <citation type="submission" date="2025-08" db="UniProtKB">
        <authorList>
            <consortium name="Ensembl"/>
        </authorList>
    </citation>
    <scope>IDENTIFICATION</scope>
</reference>
<comment type="similarity">
    <text evidence="2">Belongs to the intercrine alpha (chemokine CxC) family.</text>
</comment>
<accession>A0A671WJH4</accession>
<proteinExistence type="inferred from homology"/>
<evidence type="ECO:0000259" key="4">
    <source>
        <dbReference type="SMART" id="SM00199"/>
    </source>
</evidence>
<dbReference type="Ensembl" id="ENSSAUT00010041378.1">
    <property type="protein sequence ID" value="ENSSAUP00010039249.1"/>
    <property type="gene ID" value="ENSSAUG00010016531.1"/>
</dbReference>
<evidence type="ECO:0000256" key="1">
    <source>
        <dbReference type="ARBA" id="ARBA00022514"/>
    </source>
</evidence>
<sequence>MSTSIMKVFLLLAVVVCISQAQQDKSGKQCLCSRVRPLNTSNIKDVQIYPATVFCNRVEIVVTTNSGLRFCLNPKRRPVQQLIANIMNRQKASTASPTTFSSTPGSSSTARF</sequence>
<reference evidence="5" key="1">
    <citation type="submission" date="2021-04" db="EMBL/GenBank/DDBJ databases">
        <authorList>
            <consortium name="Wellcome Sanger Institute Data Sharing"/>
        </authorList>
    </citation>
    <scope>NUCLEOTIDE SEQUENCE [LARGE SCALE GENOMIC DNA]</scope>
</reference>
<evidence type="ECO:0000313" key="5">
    <source>
        <dbReference type="Ensembl" id="ENSSAUP00010039249.1"/>
    </source>
</evidence>
<dbReference type="Gene3D" id="2.40.50.40">
    <property type="match status" value="1"/>
</dbReference>
<dbReference type="OrthoDB" id="8872899at2759"/>
<feature type="signal peptide" evidence="2">
    <location>
        <begin position="1"/>
        <end position="21"/>
    </location>
</feature>
<dbReference type="PRINTS" id="PR00436">
    <property type="entry name" value="INTERLEUKIN8"/>
</dbReference>
<dbReference type="GeneID" id="115568251"/>
<keyword evidence="2" id="KW-0732">Signal</keyword>
<dbReference type="InterPro" id="IPR001811">
    <property type="entry name" value="Chemokine_IL8-like_dom"/>
</dbReference>
<comment type="subcellular location">
    <subcellularLocation>
        <location evidence="2">Secreted</location>
    </subcellularLocation>
</comment>
<keyword evidence="1 2" id="KW-0202">Cytokine</keyword>
<evidence type="ECO:0000313" key="6">
    <source>
        <dbReference type="Proteomes" id="UP000472265"/>
    </source>
</evidence>
<dbReference type="GeneTree" id="ENSGT00410000028337"/>
<dbReference type="Pfam" id="PF00048">
    <property type="entry name" value="IL8"/>
    <property type="match status" value="1"/>
</dbReference>
<dbReference type="PANTHER" id="PTHR12015">
    <property type="entry name" value="SMALL INDUCIBLE CYTOKINE A"/>
    <property type="match status" value="1"/>
</dbReference>
<evidence type="ECO:0000256" key="3">
    <source>
        <dbReference type="SAM" id="MobiDB-lite"/>
    </source>
</evidence>
<organism evidence="5 6">
    <name type="scientific">Sparus aurata</name>
    <name type="common">Gilthead sea bream</name>
    <dbReference type="NCBI Taxonomy" id="8175"/>
    <lineage>
        <taxon>Eukaryota</taxon>
        <taxon>Metazoa</taxon>
        <taxon>Chordata</taxon>
        <taxon>Craniata</taxon>
        <taxon>Vertebrata</taxon>
        <taxon>Euteleostomi</taxon>
        <taxon>Actinopterygii</taxon>
        <taxon>Neopterygii</taxon>
        <taxon>Teleostei</taxon>
        <taxon>Neoteleostei</taxon>
        <taxon>Acanthomorphata</taxon>
        <taxon>Eupercaria</taxon>
        <taxon>Spariformes</taxon>
        <taxon>Sparidae</taxon>
        <taxon>Sparus</taxon>
    </lineage>
</organism>
<dbReference type="GO" id="GO:0005615">
    <property type="term" value="C:extracellular space"/>
    <property type="evidence" value="ECO:0007669"/>
    <property type="project" value="UniProtKB-UniRule"/>
</dbReference>
<feature type="chain" id="PRO_5025708769" description="C-X-C motif chemokine" evidence="2">
    <location>
        <begin position="22"/>
        <end position="112"/>
    </location>
</feature>
<dbReference type="InterPro" id="IPR039809">
    <property type="entry name" value="Chemokine_b/g/d"/>
</dbReference>
<dbReference type="PROSITE" id="PS00471">
    <property type="entry name" value="SMALL_CYTOKINES_CXC"/>
    <property type="match status" value="1"/>
</dbReference>
<dbReference type="InParanoid" id="A0A671WJH4"/>
<feature type="compositionally biased region" description="Low complexity" evidence="3">
    <location>
        <begin position="92"/>
        <end position="112"/>
    </location>
</feature>
<keyword evidence="2" id="KW-0145">Chemotaxis</keyword>
<dbReference type="RefSeq" id="XP_030251220.1">
    <property type="nucleotide sequence ID" value="XM_030395360.1"/>
</dbReference>
<keyword evidence="6" id="KW-1185">Reference proteome</keyword>
<dbReference type="GO" id="GO:0008009">
    <property type="term" value="F:chemokine activity"/>
    <property type="evidence" value="ECO:0007669"/>
    <property type="project" value="InterPro"/>
</dbReference>
<dbReference type="SMART" id="SM00199">
    <property type="entry name" value="SCY"/>
    <property type="match status" value="1"/>
</dbReference>
<dbReference type="Proteomes" id="UP000472265">
    <property type="component" value="Chromosome 18"/>
</dbReference>
<dbReference type="InterPro" id="IPR018048">
    <property type="entry name" value="Chemokine_CXC_CS"/>
</dbReference>
<keyword evidence="2" id="KW-0964">Secreted</keyword>
<protein>
    <recommendedName>
        <fullName evidence="2">C-X-C motif chemokine</fullName>
    </recommendedName>
</protein>
<dbReference type="InterPro" id="IPR036048">
    <property type="entry name" value="Interleukin_8-like_sf"/>
</dbReference>
<name>A0A671WJH4_SPAAU</name>
<dbReference type="AlphaFoldDB" id="A0A671WJH4"/>
<reference evidence="5" key="3">
    <citation type="submission" date="2025-09" db="UniProtKB">
        <authorList>
            <consortium name="Ensembl"/>
        </authorList>
    </citation>
    <scope>IDENTIFICATION</scope>
</reference>
<dbReference type="GO" id="GO:0006955">
    <property type="term" value="P:immune response"/>
    <property type="evidence" value="ECO:0007669"/>
    <property type="project" value="InterPro"/>
</dbReference>